<dbReference type="GO" id="GO:0005737">
    <property type="term" value="C:cytoplasm"/>
    <property type="evidence" value="ECO:0007669"/>
    <property type="project" value="UniProtKB-SubCell"/>
</dbReference>
<dbReference type="Pfam" id="PF00170">
    <property type="entry name" value="bZIP_1"/>
    <property type="match status" value="1"/>
</dbReference>
<feature type="compositionally biased region" description="Low complexity" evidence="4">
    <location>
        <begin position="332"/>
        <end position="350"/>
    </location>
</feature>
<dbReference type="InterPro" id="IPR023167">
    <property type="entry name" value="Yap1_redox_dom_sf"/>
</dbReference>
<feature type="region of interest" description="Disordered" evidence="4">
    <location>
        <begin position="327"/>
        <end position="352"/>
    </location>
</feature>
<dbReference type="SUPFAM" id="SSF57959">
    <property type="entry name" value="Leucine zipper domain"/>
    <property type="match status" value="1"/>
</dbReference>
<organism evidence="6 7">
    <name type="scientific">Nadsonia fulvescens var. elongata DSM 6958</name>
    <dbReference type="NCBI Taxonomy" id="857566"/>
    <lineage>
        <taxon>Eukaryota</taxon>
        <taxon>Fungi</taxon>
        <taxon>Dikarya</taxon>
        <taxon>Ascomycota</taxon>
        <taxon>Saccharomycotina</taxon>
        <taxon>Dipodascomycetes</taxon>
        <taxon>Dipodascales</taxon>
        <taxon>Dipodascales incertae sedis</taxon>
        <taxon>Nadsonia</taxon>
    </lineage>
</organism>
<dbReference type="CDD" id="cd14688">
    <property type="entry name" value="bZIP_YAP"/>
    <property type="match status" value="1"/>
</dbReference>
<dbReference type="GO" id="GO:0034599">
    <property type="term" value="P:cellular response to oxidative stress"/>
    <property type="evidence" value="ECO:0007669"/>
    <property type="project" value="UniProtKB-ARBA"/>
</dbReference>
<dbReference type="AlphaFoldDB" id="A0A1E3PDZ0"/>
<dbReference type="InterPro" id="IPR004827">
    <property type="entry name" value="bZIP"/>
</dbReference>
<dbReference type="PANTHER" id="PTHR40621:SF6">
    <property type="entry name" value="AP-1-LIKE TRANSCRIPTION FACTOR YAP1-RELATED"/>
    <property type="match status" value="1"/>
</dbReference>
<dbReference type="Pfam" id="PF08601">
    <property type="entry name" value="PAP1"/>
    <property type="match status" value="1"/>
</dbReference>
<protein>
    <recommendedName>
        <fullName evidence="5">BZIP domain-containing protein</fullName>
    </recommendedName>
</protein>
<evidence type="ECO:0000259" key="5">
    <source>
        <dbReference type="PROSITE" id="PS50217"/>
    </source>
</evidence>
<dbReference type="GO" id="GO:0090575">
    <property type="term" value="C:RNA polymerase II transcription regulator complex"/>
    <property type="evidence" value="ECO:0007669"/>
    <property type="project" value="TreeGrafter"/>
</dbReference>
<keyword evidence="3" id="KW-0539">Nucleus</keyword>
<feature type="region of interest" description="Disordered" evidence="4">
    <location>
        <begin position="249"/>
        <end position="279"/>
    </location>
</feature>
<dbReference type="GO" id="GO:0000976">
    <property type="term" value="F:transcription cis-regulatory region binding"/>
    <property type="evidence" value="ECO:0007669"/>
    <property type="project" value="InterPro"/>
</dbReference>
<feature type="compositionally biased region" description="Basic and acidic residues" evidence="4">
    <location>
        <begin position="82"/>
        <end position="91"/>
    </location>
</feature>
<feature type="domain" description="BZIP" evidence="5">
    <location>
        <begin position="100"/>
        <end position="163"/>
    </location>
</feature>
<comment type="subcellular location">
    <subcellularLocation>
        <location evidence="2">Cytoplasm</location>
    </subcellularLocation>
    <subcellularLocation>
        <location evidence="1">Nucleus</location>
    </subcellularLocation>
</comment>
<feature type="compositionally biased region" description="Low complexity" evidence="4">
    <location>
        <begin position="258"/>
        <end position="279"/>
    </location>
</feature>
<evidence type="ECO:0000256" key="1">
    <source>
        <dbReference type="ARBA" id="ARBA00004123"/>
    </source>
</evidence>
<dbReference type="InterPro" id="IPR013910">
    <property type="entry name" value="TF_PAP1"/>
</dbReference>
<dbReference type="OrthoDB" id="5380163at2759"/>
<reference evidence="6 7" key="1">
    <citation type="journal article" date="2016" name="Proc. Natl. Acad. Sci. U.S.A.">
        <title>Comparative genomics of biotechnologically important yeasts.</title>
        <authorList>
            <person name="Riley R."/>
            <person name="Haridas S."/>
            <person name="Wolfe K.H."/>
            <person name="Lopes M.R."/>
            <person name="Hittinger C.T."/>
            <person name="Goeker M."/>
            <person name="Salamov A.A."/>
            <person name="Wisecaver J.H."/>
            <person name="Long T.M."/>
            <person name="Calvey C.H."/>
            <person name="Aerts A.L."/>
            <person name="Barry K.W."/>
            <person name="Choi C."/>
            <person name="Clum A."/>
            <person name="Coughlan A.Y."/>
            <person name="Deshpande S."/>
            <person name="Douglass A.P."/>
            <person name="Hanson S.J."/>
            <person name="Klenk H.-P."/>
            <person name="LaButti K.M."/>
            <person name="Lapidus A."/>
            <person name="Lindquist E.A."/>
            <person name="Lipzen A.M."/>
            <person name="Meier-Kolthoff J.P."/>
            <person name="Ohm R.A."/>
            <person name="Otillar R.P."/>
            <person name="Pangilinan J.L."/>
            <person name="Peng Y."/>
            <person name="Rokas A."/>
            <person name="Rosa C.A."/>
            <person name="Scheuner C."/>
            <person name="Sibirny A.A."/>
            <person name="Slot J.C."/>
            <person name="Stielow J.B."/>
            <person name="Sun H."/>
            <person name="Kurtzman C.P."/>
            <person name="Blackwell M."/>
            <person name="Grigoriev I.V."/>
            <person name="Jeffries T.W."/>
        </authorList>
    </citation>
    <scope>NUCLEOTIDE SEQUENCE [LARGE SCALE GENOMIC DNA]</scope>
    <source>
        <strain evidence="6 7">DSM 6958</strain>
    </source>
</reference>
<feature type="region of interest" description="Disordered" evidence="4">
    <location>
        <begin position="28"/>
        <end position="47"/>
    </location>
</feature>
<keyword evidence="7" id="KW-1185">Reference proteome</keyword>
<evidence type="ECO:0000256" key="3">
    <source>
        <dbReference type="ARBA" id="ARBA00023242"/>
    </source>
</evidence>
<dbReference type="FunFam" id="1.20.5.170:FF:000067">
    <property type="entry name" value="BZIP transcription factor"/>
    <property type="match status" value="1"/>
</dbReference>
<dbReference type="Gene3D" id="1.10.238.100">
    <property type="entry name" value="YAP1 redox domain. Chain B"/>
    <property type="match status" value="1"/>
</dbReference>
<accession>A0A1E3PDZ0</accession>
<dbReference type="STRING" id="857566.A0A1E3PDZ0"/>
<dbReference type="InterPro" id="IPR050936">
    <property type="entry name" value="AP-1-like"/>
</dbReference>
<dbReference type="InterPro" id="IPR046347">
    <property type="entry name" value="bZIP_sf"/>
</dbReference>
<dbReference type="PROSITE" id="PS00036">
    <property type="entry name" value="BZIP_BASIC"/>
    <property type="match status" value="1"/>
</dbReference>
<evidence type="ECO:0000313" key="6">
    <source>
        <dbReference type="EMBL" id="ODQ63659.1"/>
    </source>
</evidence>
<evidence type="ECO:0000313" key="7">
    <source>
        <dbReference type="Proteomes" id="UP000095009"/>
    </source>
</evidence>
<dbReference type="PANTHER" id="PTHR40621">
    <property type="entry name" value="TRANSCRIPTION FACTOR KAPC-RELATED"/>
    <property type="match status" value="1"/>
</dbReference>
<gene>
    <name evidence="6" type="ORF">NADFUDRAFT_84283</name>
</gene>
<dbReference type="PROSITE" id="PS50217">
    <property type="entry name" value="BZIP"/>
    <property type="match status" value="1"/>
</dbReference>
<dbReference type="SMART" id="SM00338">
    <property type="entry name" value="BRLZ"/>
    <property type="match status" value="1"/>
</dbReference>
<dbReference type="Proteomes" id="UP000095009">
    <property type="component" value="Unassembled WGS sequence"/>
</dbReference>
<dbReference type="EMBL" id="KV454414">
    <property type="protein sequence ID" value="ODQ63659.1"/>
    <property type="molecule type" value="Genomic_DNA"/>
</dbReference>
<evidence type="ECO:0000256" key="2">
    <source>
        <dbReference type="ARBA" id="ARBA00004496"/>
    </source>
</evidence>
<evidence type="ECO:0000256" key="4">
    <source>
        <dbReference type="SAM" id="MobiDB-lite"/>
    </source>
</evidence>
<proteinExistence type="predicted"/>
<dbReference type="Gene3D" id="1.20.5.170">
    <property type="match status" value="1"/>
</dbReference>
<sequence>MATTNLVRRKDNLFQDDLTEKYSLKMLGSSNSYPDSQSGCTDTWSASSDSISLYDETPYKRKASVVATDSLVDSLPTGAKTLKSEPLEEKKKPGRKPVQTEPASKRKAQNRAAQRAFRDRKERHLKDLETRVAELENETAVTYSENEFLRFQLQHLQQQLNFYRSKSTSTRSDNNANSKTPMSGFNAPFSFQFPYFSKDNNSNVENIDDLIDIKPSLTSSSSVTSGASSVLSAVSPWESHPVASGINFNGSTDSQYTSSVKDSSVSPSSGSSCSSKSPASSFIDVLPSSAVPKEQAEQRDFCANLSMACGTRANPAPRRAISDRSLPIDLNSSNAPPSGSSTISSPMSSSKTFEMPTTTVSFPNLPYIGDSIVSPNLALPVNPIAPIINRFPLYDNLNVATSIDDLFNYRDVIFDNEDITLPELVNSNTDDIYNQFNPSNNGLIPAQNLYTGNIIGGINSITPEYRHKLSSDKLQTKPDLIPDSIFPQYNLSIADDEPIVPDSSRDLINCSAVWDRITAHPKFDEIDIEGLCTELRTKAKCSEAGVVLNGCDVDNILYKL</sequence>
<dbReference type="GO" id="GO:0001228">
    <property type="term" value="F:DNA-binding transcription activator activity, RNA polymerase II-specific"/>
    <property type="evidence" value="ECO:0007669"/>
    <property type="project" value="TreeGrafter"/>
</dbReference>
<name>A0A1E3PDZ0_9ASCO</name>
<feature type="region of interest" description="Disordered" evidence="4">
    <location>
        <begin position="76"/>
        <end position="123"/>
    </location>
</feature>
<dbReference type="SUPFAM" id="SSF111430">
    <property type="entry name" value="YAP1 redox domain"/>
    <property type="match status" value="1"/>
</dbReference>